<evidence type="ECO:0000313" key="4">
    <source>
        <dbReference type="EMBL" id="KAL3852565.1"/>
    </source>
</evidence>
<keyword evidence="2" id="KW-1133">Transmembrane helix</keyword>
<feature type="compositionally biased region" description="Low complexity" evidence="1">
    <location>
        <begin position="98"/>
        <end position="130"/>
    </location>
</feature>
<dbReference type="SMART" id="SM00494">
    <property type="entry name" value="ChtBD2"/>
    <property type="match status" value="1"/>
</dbReference>
<accession>A0ABD3UWB9</accession>
<feature type="domain" description="Chitin-binding type-2" evidence="3">
    <location>
        <begin position="8"/>
        <end position="69"/>
    </location>
</feature>
<dbReference type="EMBL" id="JBJQND010000015">
    <property type="protein sequence ID" value="KAL3852565.1"/>
    <property type="molecule type" value="Genomic_DNA"/>
</dbReference>
<dbReference type="Gene3D" id="2.170.140.10">
    <property type="entry name" value="Chitin binding domain"/>
    <property type="match status" value="1"/>
</dbReference>
<comment type="caution">
    <text evidence="4">The sequence shown here is derived from an EMBL/GenBank/DDBJ whole genome shotgun (WGS) entry which is preliminary data.</text>
</comment>
<keyword evidence="2" id="KW-0812">Transmembrane</keyword>
<keyword evidence="5" id="KW-1185">Reference proteome</keyword>
<dbReference type="Pfam" id="PF01607">
    <property type="entry name" value="CBM_14"/>
    <property type="match status" value="1"/>
</dbReference>
<dbReference type="InterPro" id="IPR002557">
    <property type="entry name" value="Chitin-bd_dom"/>
</dbReference>
<dbReference type="PROSITE" id="PS50940">
    <property type="entry name" value="CHIT_BIND_II"/>
    <property type="match status" value="1"/>
</dbReference>
<reference evidence="4 5" key="1">
    <citation type="submission" date="2024-11" db="EMBL/GenBank/DDBJ databases">
        <title>Chromosome-level genome assembly of the freshwater bivalve Anodonta woodiana.</title>
        <authorList>
            <person name="Chen X."/>
        </authorList>
    </citation>
    <scope>NUCLEOTIDE SEQUENCE [LARGE SCALE GENOMIC DNA]</scope>
    <source>
        <strain evidence="4">MN2024</strain>
        <tissue evidence="4">Gills</tissue>
    </source>
</reference>
<evidence type="ECO:0000313" key="5">
    <source>
        <dbReference type="Proteomes" id="UP001634394"/>
    </source>
</evidence>
<organism evidence="4 5">
    <name type="scientific">Sinanodonta woodiana</name>
    <name type="common">Chinese pond mussel</name>
    <name type="synonym">Anodonta woodiana</name>
    <dbReference type="NCBI Taxonomy" id="1069815"/>
    <lineage>
        <taxon>Eukaryota</taxon>
        <taxon>Metazoa</taxon>
        <taxon>Spiralia</taxon>
        <taxon>Lophotrochozoa</taxon>
        <taxon>Mollusca</taxon>
        <taxon>Bivalvia</taxon>
        <taxon>Autobranchia</taxon>
        <taxon>Heteroconchia</taxon>
        <taxon>Palaeoheterodonta</taxon>
        <taxon>Unionida</taxon>
        <taxon>Unionoidea</taxon>
        <taxon>Unionidae</taxon>
        <taxon>Unioninae</taxon>
        <taxon>Sinanodonta</taxon>
    </lineage>
</organism>
<name>A0ABD3UWB9_SINWO</name>
<dbReference type="InterPro" id="IPR036508">
    <property type="entry name" value="Chitin-bd_dom_sf"/>
</dbReference>
<protein>
    <recommendedName>
        <fullName evidence="3">Chitin-binding type-2 domain-containing protein</fullName>
    </recommendedName>
</protein>
<feature type="region of interest" description="Disordered" evidence="1">
    <location>
        <begin position="98"/>
        <end position="132"/>
    </location>
</feature>
<proteinExistence type="predicted"/>
<sequence length="502" mass="56007">MGQQVNFETTCDPVDLKNCSQYYVDPCDCTKYYQCHQNNKLFHQNCSTGTIFNERIWNCDHPNDDICQTLRPWTRCKSRQEQLRSICFKSTPDSNNIWNSTPNSNNTVNSTPNSYNTVNSTPNSNNTGNSDQNTNGISVQIITQTIVPTVSGVLVLAMLIGLLILRYRNRRFTRNHEIHLSDPYNSLNSVSSSTPEYYPYPIQRFNPVFDLDLGSSGSSSYITVDEFDSTPSPSTMPGASDHDREYIARGLHHHMYTYTYENRQIIEIVSNEDSFNSIAGRLDTNSDPLSMPQPCESDRQVPNLNSQEHEINSSGGIPHESIRGSCTTAMSPPTDVDQDFANKPVCSEDSADRSVPNLNSQEQEIASSGGSSYESVRGYDTTAMSQPSDADLTFANTSVFSKDSVDRSVPNMNSHERREASTGDSSYESIRGSVTTAIPQTNDADLTFENETISSEDSAFVFVKKLEPLFHPYISGNGPFPHKVIFSTKDHFLPPCTTFETT</sequence>
<gene>
    <name evidence="4" type="ORF">ACJMK2_016186</name>
</gene>
<feature type="compositionally biased region" description="Polar residues" evidence="1">
    <location>
        <begin position="356"/>
        <end position="374"/>
    </location>
</feature>
<dbReference type="SUPFAM" id="SSF57625">
    <property type="entry name" value="Invertebrate chitin-binding proteins"/>
    <property type="match status" value="1"/>
</dbReference>
<feature type="region of interest" description="Disordered" evidence="1">
    <location>
        <begin position="331"/>
        <end position="388"/>
    </location>
</feature>
<evidence type="ECO:0000256" key="2">
    <source>
        <dbReference type="SAM" id="Phobius"/>
    </source>
</evidence>
<keyword evidence="2" id="KW-0472">Membrane</keyword>
<dbReference type="AlphaFoldDB" id="A0ABD3UWB9"/>
<dbReference type="Proteomes" id="UP001634394">
    <property type="component" value="Unassembled WGS sequence"/>
</dbReference>
<feature type="transmembrane region" description="Helical" evidence="2">
    <location>
        <begin position="146"/>
        <end position="165"/>
    </location>
</feature>
<evidence type="ECO:0000256" key="1">
    <source>
        <dbReference type="SAM" id="MobiDB-lite"/>
    </source>
</evidence>
<feature type="region of interest" description="Disordered" evidence="1">
    <location>
        <begin position="404"/>
        <end position="429"/>
    </location>
</feature>
<evidence type="ECO:0000259" key="3">
    <source>
        <dbReference type="PROSITE" id="PS50940"/>
    </source>
</evidence>